<accession>A0A8S9Z7T5</accession>
<proteinExistence type="predicted"/>
<comment type="caution">
    <text evidence="1">The sequence shown here is derived from an EMBL/GenBank/DDBJ whole genome shotgun (WGS) entry which is preliminary data.</text>
</comment>
<protein>
    <submittedName>
        <fullName evidence="1">Uncharacterized protein</fullName>
    </submittedName>
</protein>
<dbReference type="EMBL" id="JTDE01000005">
    <property type="protein sequence ID" value="KAF7262704.1"/>
    <property type="molecule type" value="Genomic_DNA"/>
</dbReference>
<evidence type="ECO:0000313" key="2">
    <source>
        <dbReference type="Proteomes" id="UP000822476"/>
    </source>
</evidence>
<reference evidence="1" key="1">
    <citation type="submission" date="2019-07" db="EMBL/GenBank/DDBJ databases">
        <title>Annotation for the trematode Paragonimus miyazaki's.</title>
        <authorList>
            <person name="Choi Y.-J."/>
        </authorList>
    </citation>
    <scope>NUCLEOTIDE SEQUENCE</scope>
    <source>
        <strain evidence="1">Japan</strain>
    </source>
</reference>
<keyword evidence="2" id="KW-1185">Reference proteome</keyword>
<dbReference type="Proteomes" id="UP000822476">
    <property type="component" value="Unassembled WGS sequence"/>
</dbReference>
<organism evidence="1 2">
    <name type="scientific">Paragonimus skrjabini miyazakii</name>
    <dbReference type="NCBI Taxonomy" id="59628"/>
    <lineage>
        <taxon>Eukaryota</taxon>
        <taxon>Metazoa</taxon>
        <taxon>Spiralia</taxon>
        <taxon>Lophotrochozoa</taxon>
        <taxon>Platyhelminthes</taxon>
        <taxon>Trematoda</taxon>
        <taxon>Digenea</taxon>
        <taxon>Plagiorchiida</taxon>
        <taxon>Troglotremata</taxon>
        <taxon>Troglotrematidae</taxon>
        <taxon>Paragonimus</taxon>
    </lineage>
</organism>
<name>A0A8S9Z7T5_9TREM</name>
<gene>
    <name evidence="1" type="ORF">EG68_00031</name>
</gene>
<sequence>MIEFSRFVWMCPLVFTEENLFSFSVSSIGKIS</sequence>
<dbReference type="AlphaFoldDB" id="A0A8S9Z7T5"/>
<evidence type="ECO:0000313" key="1">
    <source>
        <dbReference type="EMBL" id="KAF7262704.1"/>
    </source>
</evidence>